<keyword evidence="1" id="KW-0238">DNA-binding</keyword>
<gene>
    <name evidence="4" type="ORF">H9L01_09645</name>
</gene>
<dbReference type="AlphaFoldDB" id="A0A7G9RYE3"/>
<dbReference type="PANTHER" id="PTHR30204">
    <property type="entry name" value="REDOX-CYCLING DRUG-SENSING TRANSCRIPTIONAL ACTIVATOR SOXR"/>
    <property type="match status" value="1"/>
</dbReference>
<dbReference type="Gene3D" id="1.10.1660.10">
    <property type="match status" value="1"/>
</dbReference>
<dbReference type="SUPFAM" id="SSF46955">
    <property type="entry name" value="Putative DNA-binding domain"/>
    <property type="match status" value="1"/>
</dbReference>
<dbReference type="InterPro" id="IPR047057">
    <property type="entry name" value="MerR_fam"/>
</dbReference>
<name>A0A7G9RYE3_9FIRM</name>
<dbReference type="SMART" id="SM00422">
    <property type="entry name" value="HTH_MERR"/>
    <property type="match status" value="1"/>
</dbReference>
<feature type="domain" description="HTH merR-type" evidence="3">
    <location>
        <begin position="1"/>
        <end position="73"/>
    </location>
</feature>
<dbReference type="InterPro" id="IPR009061">
    <property type="entry name" value="DNA-bd_dom_put_sf"/>
</dbReference>
<organism evidence="4 5">
    <name type="scientific">Erysipelothrix inopinata</name>
    <dbReference type="NCBI Taxonomy" id="225084"/>
    <lineage>
        <taxon>Bacteria</taxon>
        <taxon>Bacillati</taxon>
        <taxon>Bacillota</taxon>
        <taxon>Erysipelotrichia</taxon>
        <taxon>Erysipelotrichales</taxon>
        <taxon>Erysipelotrichaceae</taxon>
        <taxon>Erysipelothrix</taxon>
    </lineage>
</organism>
<dbReference type="GO" id="GO:0003700">
    <property type="term" value="F:DNA-binding transcription factor activity"/>
    <property type="evidence" value="ECO:0007669"/>
    <property type="project" value="InterPro"/>
</dbReference>
<evidence type="ECO:0000313" key="5">
    <source>
        <dbReference type="Proteomes" id="UP000515928"/>
    </source>
</evidence>
<protein>
    <submittedName>
        <fullName evidence="4">MerR family transcriptional regulator</fullName>
    </submittedName>
</protein>
<reference evidence="4 5" key="1">
    <citation type="submission" date="2020-08" db="EMBL/GenBank/DDBJ databases">
        <title>Genome sequence of Erysipelothrix inopinata DSM 15511T.</title>
        <authorList>
            <person name="Hyun D.-W."/>
            <person name="Bae J.-W."/>
        </authorList>
    </citation>
    <scope>NUCLEOTIDE SEQUENCE [LARGE SCALE GENOMIC DNA]</scope>
    <source>
        <strain evidence="4 5">DSM 15511</strain>
    </source>
</reference>
<proteinExistence type="predicted"/>
<dbReference type="EMBL" id="CP060715">
    <property type="protein sequence ID" value="QNN60618.1"/>
    <property type="molecule type" value="Genomic_DNA"/>
</dbReference>
<keyword evidence="2" id="KW-0175">Coiled coil</keyword>
<evidence type="ECO:0000313" key="4">
    <source>
        <dbReference type="EMBL" id="QNN60618.1"/>
    </source>
</evidence>
<dbReference type="InterPro" id="IPR000551">
    <property type="entry name" value="MerR-type_HTH_dom"/>
</dbReference>
<dbReference type="Proteomes" id="UP000515928">
    <property type="component" value="Chromosome"/>
</dbReference>
<dbReference type="GO" id="GO:0003677">
    <property type="term" value="F:DNA binding"/>
    <property type="evidence" value="ECO:0007669"/>
    <property type="project" value="UniProtKB-KW"/>
</dbReference>
<accession>A0A7G9RYE3</accession>
<dbReference type="KEGG" id="eio:H9L01_09645"/>
<dbReference type="CDD" id="cd01106">
    <property type="entry name" value="HTH_TipAL-Mta"/>
    <property type="match status" value="1"/>
</dbReference>
<dbReference type="RefSeq" id="WP_187533742.1">
    <property type="nucleotide sequence ID" value="NZ_CBCSHU010000005.1"/>
</dbReference>
<dbReference type="PANTHER" id="PTHR30204:SF96">
    <property type="entry name" value="CHROMOSOME-ANCHORING PROTEIN RACA"/>
    <property type="match status" value="1"/>
</dbReference>
<feature type="coiled-coil region" evidence="2">
    <location>
        <begin position="80"/>
        <end position="110"/>
    </location>
</feature>
<evidence type="ECO:0000259" key="3">
    <source>
        <dbReference type="PROSITE" id="PS50937"/>
    </source>
</evidence>
<keyword evidence="5" id="KW-1185">Reference proteome</keyword>
<dbReference type="PROSITE" id="PS50937">
    <property type="entry name" value="HTH_MERR_2"/>
    <property type="match status" value="1"/>
</dbReference>
<evidence type="ECO:0000256" key="1">
    <source>
        <dbReference type="ARBA" id="ARBA00023125"/>
    </source>
</evidence>
<sequence length="261" mass="30258">MKFYTIGETAKKAGITTETLRHYDRIGILVPSKTDSETRYRYYSDQDLVILTAILSLQQMDISLARIKEVLEYDNFNDVIAFMNEAEAKAEEKIKLLNESREKISRAKADFIEKAKKYVRADQAIEINYPKRVLLLSDTDDVPNLNNLENYHASFYAQLGPDFSDKFKFENIAGLYLNKNETKLFTVCERYDETIPLVVVPSGIYLCMESNPDTVDQVTQYLVEKVRRDYNYKSKIVIQEVMVVGILKWQYLVQVYSGKAM</sequence>
<evidence type="ECO:0000256" key="2">
    <source>
        <dbReference type="SAM" id="Coils"/>
    </source>
</evidence>
<dbReference type="Pfam" id="PF13411">
    <property type="entry name" value="MerR_1"/>
    <property type="match status" value="1"/>
</dbReference>